<dbReference type="AlphaFoldDB" id="A0A087G957"/>
<dbReference type="Proteomes" id="UP000029120">
    <property type="component" value="Chromosome 8"/>
</dbReference>
<gene>
    <name evidence="2" type="ordered locus">AALP_Aa8g244800</name>
</gene>
<accession>A0A087G957</accession>
<keyword evidence="1" id="KW-0732">Signal</keyword>
<feature type="chain" id="PRO_5001821809" evidence="1">
    <location>
        <begin position="27"/>
        <end position="165"/>
    </location>
</feature>
<name>A0A087G957_ARAAL</name>
<sequence>MVPPPCLPISPSLVFVCLLRWSPVLDYPMEKENSISVISGLALLQIWFFQSKGNTCMSLSCLYGTDLLSVHDRRSIVPFSTNHLTSMVSSTVHYRITISGFLHSSPSNPLEARPQQKLRRCSYHYLSRQNRTGSFSLNCYNHSTRRNQCSLPPSPLRLEISLEWA</sequence>
<organism evidence="2 3">
    <name type="scientific">Arabis alpina</name>
    <name type="common">Alpine rock-cress</name>
    <dbReference type="NCBI Taxonomy" id="50452"/>
    <lineage>
        <taxon>Eukaryota</taxon>
        <taxon>Viridiplantae</taxon>
        <taxon>Streptophyta</taxon>
        <taxon>Embryophyta</taxon>
        <taxon>Tracheophyta</taxon>
        <taxon>Spermatophyta</taxon>
        <taxon>Magnoliopsida</taxon>
        <taxon>eudicotyledons</taxon>
        <taxon>Gunneridae</taxon>
        <taxon>Pentapetalae</taxon>
        <taxon>rosids</taxon>
        <taxon>malvids</taxon>
        <taxon>Brassicales</taxon>
        <taxon>Brassicaceae</taxon>
        <taxon>Arabideae</taxon>
        <taxon>Arabis</taxon>
    </lineage>
</organism>
<proteinExistence type="predicted"/>
<protein>
    <submittedName>
        <fullName evidence="2">Uncharacterized protein</fullName>
    </submittedName>
</protein>
<dbReference type="Gramene" id="KFK26409">
    <property type="protein sequence ID" value="KFK26409"/>
    <property type="gene ID" value="AALP_AA8G244800"/>
</dbReference>
<keyword evidence="3" id="KW-1185">Reference proteome</keyword>
<evidence type="ECO:0000256" key="1">
    <source>
        <dbReference type="SAM" id="SignalP"/>
    </source>
</evidence>
<dbReference type="EMBL" id="CM002876">
    <property type="protein sequence ID" value="KFK26409.1"/>
    <property type="molecule type" value="Genomic_DNA"/>
</dbReference>
<reference evidence="3" key="1">
    <citation type="journal article" date="2015" name="Nat. Plants">
        <title>Genome expansion of Arabis alpina linked with retrotransposition and reduced symmetric DNA methylation.</title>
        <authorList>
            <person name="Willing E.M."/>
            <person name="Rawat V."/>
            <person name="Mandakova T."/>
            <person name="Maumus F."/>
            <person name="James G.V."/>
            <person name="Nordstroem K.J."/>
            <person name="Becker C."/>
            <person name="Warthmann N."/>
            <person name="Chica C."/>
            <person name="Szarzynska B."/>
            <person name="Zytnicki M."/>
            <person name="Albani M.C."/>
            <person name="Kiefer C."/>
            <person name="Bergonzi S."/>
            <person name="Castaings L."/>
            <person name="Mateos J.L."/>
            <person name="Berns M.C."/>
            <person name="Bujdoso N."/>
            <person name="Piofczyk T."/>
            <person name="de Lorenzo L."/>
            <person name="Barrero-Sicilia C."/>
            <person name="Mateos I."/>
            <person name="Piednoel M."/>
            <person name="Hagmann J."/>
            <person name="Chen-Min-Tao R."/>
            <person name="Iglesias-Fernandez R."/>
            <person name="Schuster S.C."/>
            <person name="Alonso-Blanco C."/>
            <person name="Roudier F."/>
            <person name="Carbonero P."/>
            <person name="Paz-Ares J."/>
            <person name="Davis S.J."/>
            <person name="Pecinka A."/>
            <person name="Quesneville H."/>
            <person name="Colot V."/>
            <person name="Lysak M.A."/>
            <person name="Weigel D."/>
            <person name="Coupland G."/>
            <person name="Schneeberger K."/>
        </authorList>
    </citation>
    <scope>NUCLEOTIDE SEQUENCE [LARGE SCALE GENOMIC DNA]</scope>
    <source>
        <strain evidence="3">cv. Pajares</strain>
    </source>
</reference>
<evidence type="ECO:0000313" key="2">
    <source>
        <dbReference type="EMBL" id="KFK26409.1"/>
    </source>
</evidence>
<feature type="signal peptide" evidence="1">
    <location>
        <begin position="1"/>
        <end position="26"/>
    </location>
</feature>
<evidence type="ECO:0000313" key="3">
    <source>
        <dbReference type="Proteomes" id="UP000029120"/>
    </source>
</evidence>